<dbReference type="GO" id="GO:0050667">
    <property type="term" value="P:homocysteine metabolic process"/>
    <property type="evidence" value="ECO:0007669"/>
    <property type="project" value="TreeGrafter"/>
</dbReference>
<dbReference type="GO" id="GO:0031419">
    <property type="term" value="F:cobalamin binding"/>
    <property type="evidence" value="ECO:0007669"/>
    <property type="project" value="InterPro"/>
</dbReference>
<dbReference type="InterPro" id="IPR036724">
    <property type="entry name" value="Cobalamin-bd_sf"/>
</dbReference>
<feature type="domain" description="B12-binding" evidence="4">
    <location>
        <begin position="93"/>
        <end position="216"/>
    </location>
</feature>
<dbReference type="PROSITE" id="PS51337">
    <property type="entry name" value="B12_BINDING_NTER"/>
    <property type="match status" value="1"/>
</dbReference>
<comment type="similarity">
    <text evidence="1">Belongs to the methylamine corrinoid protein family.</text>
</comment>
<dbReference type="InterPro" id="IPR036594">
    <property type="entry name" value="Meth_synthase_dom"/>
</dbReference>
<dbReference type="PANTHER" id="PTHR45833">
    <property type="entry name" value="METHIONINE SYNTHASE"/>
    <property type="match status" value="1"/>
</dbReference>
<dbReference type="SUPFAM" id="SSF47644">
    <property type="entry name" value="Methionine synthase domain"/>
    <property type="match status" value="1"/>
</dbReference>
<dbReference type="SMART" id="SM01018">
    <property type="entry name" value="B12-binding_2"/>
    <property type="match status" value="1"/>
</dbReference>
<gene>
    <name evidence="6" type="ORF">FYJ78_08235</name>
</gene>
<evidence type="ECO:0000313" key="6">
    <source>
        <dbReference type="EMBL" id="MSV25167.1"/>
    </source>
</evidence>
<feature type="domain" description="B12-binding N-terminal" evidence="5">
    <location>
        <begin position="1"/>
        <end position="93"/>
    </location>
</feature>
<dbReference type="GO" id="GO:0046872">
    <property type="term" value="F:metal ion binding"/>
    <property type="evidence" value="ECO:0007669"/>
    <property type="project" value="UniProtKB-KW"/>
</dbReference>
<dbReference type="AlphaFoldDB" id="A0A6I2UVC2"/>
<reference evidence="6 7" key="1">
    <citation type="submission" date="2019-08" db="EMBL/GenBank/DDBJ databases">
        <title>In-depth cultivation of the pig gut microbiome towards novel bacterial diversity and tailored functional studies.</title>
        <authorList>
            <person name="Wylensek D."/>
            <person name="Hitch T.C.A."/>
            <person name="Clavel T."/>
        </authorList>
    </citation>
    <scope>NUCLEOTIDE SEQUENCE [LARGE SCALE GENOMIC DNA]</scope>
    <source>
        <strain evidence="7">WCA-380-WT-3B3</strain>
    </source>
</reference>
<dbReference type="FunFam" id="3.40.50.280:FF:000003">
    <property type="entry name" value="Dimethylamine methyltransferase corrinoid protein"/>
    <property type="match status" value="1"/>
</dbReference>
<accession>A0A6I2UVC2</accession>
<proteinExistence type="inferred from homology"/>
<evidence type="ECO:0000259" key="5">
    <source>
        <dbReference type="PROSITE" id="PS51337"/>
    </source>
</evidence>
<sequence length="216" mass="22741">MAKSAAELNEALAEAVVDMDEGAVAELANEVVDQGYDALGAIDQGLAKGMDKAGKLFEEEEYFVPELLMCSDAVNTGIDILKPHIKMESAGEKHKIVVGVIEGDTHDIGKNLVKVMLSSANFDVVDAGRDVPPAKFVDLAVQEGAQIIMIAALMTTTMDKIGDTINLIKERGLEGKIKVVIGGAPISPAFAKKVGADAYSINANAAVRIARDMLGC</sequence>
<dbReference type="RefSeq" id="WP_154620946.1">
    <property type="nucleotide sequence ID" value="NZ_VUNL01000008.1"/>
</dbReference>
<dbReference type="GO" id="GO:0046653">
    <property type="term" value="P:tetrahydrofolate metabolic process"/>
    <property type="evidence" value="ECO:0007669"/>
    <property type="project" value="TreeGrafter"/>
</dbReference>
<evidence type="ECO:0000256" key="2">
    <source>
        <dbReference type="ARBA" id="ARBA00022723"/>
    </source>
</evidence>
<keyword evidence="3" id="KW-0170">Cobalt</keyword>
<organism evidence="6 7">
    <name type="scientific">Selenomonas montiformis</name>
    <dbReference type="NCBI Taxonomy" id="2652285"/>
    <lineage>
        <taxon>Bacteria</taxon>
        <taxon>Bacillati</taxon>
        <taxon>Bacillota</taxon>
        <taxon>Negativicutes</taxon>
        <taxon>Selenomonadales</taxon>
        <taxon>Selenomonadaceae</taxon>
        <taxon>Selenomonas</taxon>
    </lineage>
</organism>
<dbReference type="InterPro" id="IPR006158">
    <property type="entry name" value="Cobalamin-bd"/>
</dbReference>
<evidence type="ECO:0000313" key="7">
    <source>
        <dbReference type="Proteomes" id="UP000430222"/>
    </source>
</evidence>
<dbReference type="PROSITE" id="PS51332">
    <property type="entry name" value="B12_BINDING"/>
    <property type="match status" value="1"/>
</dbReference>
<keyword evidence="7" id="KW-1185">Reference proteome</keyword>
<keyword evidence="2" id="KW-0479">Metal-binding</keyword>
<dbReference type="SUPFAM" id="SSF52242">
    <property type="entry name" value="Cobalamin (vitamin B12)-binding domain"/>
    <property type="match status" value="1"/>
</dbReference>
<evidence type="ECO:0000256" key="1">
    <source>
        <dbReference type="ARBA" id="ARBA00010854"/>
    </source>
</evidence>
<dbReference type="Proteomes" id="UP000430222">
    <property type="component" value="Unassembled WGS sequence"/>
</dbReference>
<dbReference type="Pfam" id="PF02310">
    <property type="entry name" value="B12-binding"/>
    <property type="match status" value="1"/>
</dbReference>
<protein>
    <submittedName>
        <fullName evidence="6">Cobalamin-binding protein</fullName>
    </submittedName>
</protein>
<dbReference type="PANTHER" id="PTHR45833:SF1">
    <property type="entry name" value="METHIONINE SYNTHASE"/>
    <property type="match status" value="1"/>
</dbReference>
<dbReference type="Pfam" id="PF02607">
    <property type="entry name" value="B12-binding_2"/>
    <property type="match status" value="1"/>
</dbReference>
<dbReference type="InterPro" id="IPR003759">
    <property type="entry name" value="Cbl-bd_cap"/>
</dbReference>
<evidence type="ECO:0000259" key="4">
    <source>
        <dbReference type="PROSITE" id="PS51332"/>
    </source>
</evidence>
<dbReference type="EMBL" id="VUNL01000008">
    <property type="protein sequence ID" value="MSV25167.1"/>
    <property type="molecule type" value="Genomic_DNA"/>
</dbReference>
<dbReference type="GO" id="GO:0005829">
    <property type="term" value="C:cytosol"/>
    <property type="evidence" value="ECO:0007669"/>
    <property type="project" value="TreeGrafter"/>
</dbReference>
<evidence type="ECO:0000256" key="3">
    <source>
        <dbReference type="ARBA" id="ARBA00023285"/>
    </source>
</evidence>
<dbReference type="GO" id="GO:0008705">
    <property type="term" value="F:methionine synthase activity"/>
    <property type="evidence" value="ECO:0007669"/>
    <property type="project" value="TreeGrafter"/>
</dbReference>
<name>A0A6I2UVC2_9FIRM</name>
<dbReference type="CDD" id="cd02070">
    <property type="entry name" value="corrinoid_protein_B12-BD"/>
    <property type="match status" value="1"/>
</dbReference>
<dbReference type="Gene3D" id="1.10.1240.10">
    <property type="entry name" value="Methionine synthase domain"/>
    <property type="match status" value="1"/>
</dbReference>
<comment type="caution">
    <text evidence="6">The sequence shown here is derived from an EMBL/GenBank/DDBJ whole genome shotgun (WGS) entry which is preliminary data.</text>
</comment>
<dbReference type="Gene3D" id="3.40.50.280">
    <property type="entry name" value="Cobalamin-binding domain"/>
    <property type="match status" value="1"/>
</dbReference>
<dbReference type="InterPro" id="IPR050554">
    <property type="entry name" value="Met_Synthase/Corrinoid"/>
</dbReference>